<dbReference type="InterPro" id="IPR051987">
    <property type="entry name" value="Sigma-2_receptor-like"/>
</dbReference>
<sequence>MAACTRFLEWVFFLYFASHIPITVFIDLQALLPSNVYPQSLKDLLKWYAQTYKDPMIMNPPSWFKSFIFCEAILQLPFFPIAAYAFYKGNCRWIRTPAILYSTHVATSLIPILGHILFHKFPKDGMFPGPQTLRERVALMGIYIPYLVIPILILLTMLYSKAYNIQVRGGKGGSVDKKKGK</sequence>
<feature type="transmembrane region" description="Helical" evidence="10">
    <location>
        <begin position="99"/>
        <end position="118"/>
    </location>
</feature>
<organism evidence="12 13">
    <name type="scientific">Polypterus senegalus</name>
    <name type="common">Senegal bichir</name>
    <dbReference type="NCBI Taxonomy" id="55291"/>
    <lineage>
        <taxon>Eukaryota</taxon>
        <taxon>Metazoa</taxon>
        <taxon>Chordata</taxon>
        <taxon>Craniata</taxon>
        <taxon>Vertebrata</taxon>
        <taxon>Euteleostomi</taxon>
        <taxon>Actinopterygii</taxon>
        <taxon>Polypteriformes</taxon>
        <taxon>Polypteridae</taxon>
        <taxon>Polypterus</taxon>
    </lineage>
</organism>
<gene>
    <name evidence="12" type="primary">Tmem97</name>
    <name evidence="12" type="ORF">GTO96_0019659</name>
</gene>
<dbReference type="PIRSF" id="PIRSF031032">
    <property type="entry name" value="TMP_97_prd"/>
    <property type="match status" value="1"/>
</dbReference>
<accession>A0A8X7WZD9</accession>
<dbReference type="EMBL" id="JAATIS010005477">
    <property type="protein sequence ID" value="KAG2459543.1"/>
    <property type="molecule type" value="Genomic_DNA"/>
</dbReference>
<feature type="transmembrane region" description="Helical" evidence="10">
    <location>
        <begin position="138"/>
        <end position="159"/>
    </location>
</feature>
<dbReference type="PANTHER" id="PTHR31204:SF1">
    <property type="entry name" value="SIGMA INTRACELLULAR RECEPTOR 2"/>
    <property type="match status" value="1"/>
</dbReference>
<dbReference type="AlphaFoldDB" id="A0A8X7WZD9"/>
<evidence type="ECO:0000256" key="8">
    <source>
        <dbReference type="ARBA" id="ARBA00031073"/>
    </source>
</evidence>
<evidence type="ECO:0000256" key="7">
    <source>
        <dbReference type="ARBA" id="ARBA00023136"/>
    </source>
</evidence>
<dbReference type="RefSeq" id="XP_039613035.1">
    <property type="nucleotide sequence ID" value="XM_039757101.1"/>
</dbReference>
<dbReference type="InterPro" id="IPR033118">
    <property type="entry name" value="EXPERA"/>
</dbReference>
<dbReference type="Proteomes" id="UP000886611">
    <property type="component" value="Unassembled WGS sequence"/>
</dbReference>
<feature type="domain" description="EXPERA" evidence="11">
    <location>
        <begin position="8"/>
        <end position="154"/>
    </location>
</feature>
<evidence type="ECO:0000256" key="6">
    <source>
        <dbReference type="ARBA" id="ARBA00022989"/>
    </source>
</evidence>
<dbReference type="OrthoDB" id="433124at2759"/>
<evidence type="ECO:0000259" key="11">
    <source>
        <dbReference type="PROSITE" id="PS51751"/>
    </source>
</evidence>
<comment type="similarity">
    <text evidence="2">Belongs to the TMEM97/sigma-2 receptor family.</text>
</comment>
<dbReference type="PROSITE" id="PS51751">
    <property type="entry name" value="EXPERA"/>
    <property type="match status" value="1"/>
</dbReference>
<keyword evidence="13" id="KW-1185">Reference proteome</keyword>
<evidence type="ECO:0000256" key="5">
    <source>
        <dbReference type="ARBA" id="ARBA00022824"/>
    </source>
</evidence>
<feature type="transmembrane region" description="Helical" evidence="10">
    <location>
        <begin position="63"/>
        <end position="87"/>
    </location>
</feature>
<dbReference type="GO" id="GO:0030867">
    <property type="term" value="C:rough endoplasmic reticulum membrane"/>
    <property type="evidence" value="ECO:0007669"/>
    <property type="project" value="UniProtKB-SubCell"/>
</dbReference>
<evidence type="ECO:0000256" key="9">
    <source>
        <dbReference type="PROSITE-ProRule" id="PRU01087"/>
    </source>
</evidence>
<evidence type="ECO:0000256" key="3">
    <source>
        <dbReference type="ARBA" id="ARBA00018102"/>
    </source>
</evidence>
<keyword evidence="6 9" id="KW-1133">Transmembrane helix</keyword>
<feature type="non-terminal residue" evidence="12">
    <location>
        <position position="181"/>
    </location>
</feature>
<feature type="transmembrane region" description="Helical" evidence="10">
    <location>
        <begin position="12"/>
        <end position="32"/>
    </location>
</feature>
<reference evidence="12 13" key="1">
    <citation type="journal article" date="2021" name="Cell">
        <title>Tracing the genetic footprints of vertebrate landing in non-teleost ray-finned fishes.</title>
        <authorList>
            <person name="Bi X."/>
            <person name="Wang K."/>
            <person name="Yang L."/>
            <person name="Pan H."/>
            <person name="Jiang H."/>
            <person name="Wei Q."/>
            <person name="Fang M."/>
            <person name="Yu H."/>
            <person name="Zhu C."/>
            <person name="Cai Y."/>
            <person name="He Y."/>
            <person name="Gan X."/>
            <person name="Zeng H."/>
            <person name="Yu D."/>
            <person name="Zhu Y."/>
            <person name="Jiang H."/>
            <person name="Qiu Q."/>
            <person name="Yang H."/>
            <person name="Zhang Y.E."/>
            <person name="Wang W."/>
            <person name="Zhu M."/>
            <person name="He S."/>
            <person name="Zhang G."/>
        </authorList>
    </citation>
    <scope>NUCLEOTIDE SEQUENCE [LARGE SCALE GENOMIC DNA]</scope>
    <source>
        <strain evidence="12">Bchr_013</strain>
    </source>
</reference>
<evidence type="ECO:0000313" key="12">
    <source>
        <dbReference type="EMBL" id="KAG2459543.1"/>
    </source>
</evidence>
<comment type="subcellular location">
    <subcellularLocation>
        <location evidence="1">Rough endoplasmic reticulum membrane</location>
        <topology evidence="1">Multi-pass membrane protein</topology>
    </subcellularLocation>
</comment>
<dbReference type="Pfam" id="PF05241">
    <property type="entry name" value="EBP"/>
    <property type="match status" value="1"/>
</dbReference>
<keyword evidence="4 9" id="KW-0812">Transmembrane</keyword>
<protein>
    <recommendedName>
        <fullName evidence="3">Sigma intracellular receptor 2</fullName>
    </recommendedName>
    <alternativeName>
        <fullName evidence="8">Transmembrane protein 97</fullName>
    </alternativeName>
</protein>
<feature type="non-terminal residue" evidence="12">
    <location>
        <position position="1"/>
    </location>
</feature>
<proteinExistence type="inferred from homology"/>
<name>A0A8X7WZD9_POLSE</name>
<comment type="caution">
    <text evidence="12">The sequence shown here is derived from an EMBL/GenBank/DDBJ whole genome shotgun (WGS) entry which is preliminary data.</text>
</comment>
<evidence type="ECO:0000256" key="4">
    <source>
        <dbReference type="ARBA" id="ARBA00022692"/>
    </source>
</evidence>
<dbReference type="GeneID" id="120531580"/>
<evidence type="ECO:0000256" key="1">
    <source>
        <dbReference type="ARBA" id="ARBA00004269"/>
    </source>
</evidence>
<evidence type="ECO:0000256" key="2">
    <source>
        <dbReference type="ARBA" id="ARBA00009096"/>
    </source>
</evidence>
<dbReference type="PANTHER" id="PTHR31204">
    <property type="entry name" value="SIGMA INTRACELLULAR RECEPTOR 2"/>
    <property type="match status" value="1"/>
</dbReference>
<dbReference type="InterPro" id="IPR016964">
    <property type="entry name" value="Sigma2_recept"/>
</dbReference>
<keyword evidence="7 9" id="KW-0472">Membrane</keyword>
<keyword evidence="5" id="KW-0256">Endoplasmic reticulum</keyword>
<evidence type="ECO:0000313" key="13">
    <source>
        <dbReference type="Proteomes" id="UP000886611"/>
    </source>
</evidence>
<evidence type="ECO:0000256" key="10">
    <source>
        <dbReference type="SAM" id="Phobius"/>
    </source>
</evidence>